<evidence type="ECO:0000313" key="1">
    <source>
        <dbReference type="EMBL" id="MDF3292914.1"/>
    </source>
</evidence>
<name>A0ABT5ZTS4_9ACTN</name>
<organism evidence="1 2">
    <name type="scientific">Streptomyces silvisoli</name>
    <dbReference type="NCBI Taxonomy" id="3034235"/>
    <lineage>
        <taxon>Bacteria</taxon>
        <taxon>Bacillati</taxon>
        <taxon>Actinomycetota</taxon>
        <taxon>Actinomycetes</taxon>
        <taxon>Kitasatosporales</taxon>
        <taxon>Streptomycetaceae</taxon>
        <taxon>Streptomyces</taxon>
    </lineage>
</organism>
<reference evidence="1 2" key="1">
    <citation type="submission" date="2023-03" db="EMBL/GenBank/DDBJ databases">
        <title>Draft genome sequence of Streptomyces sp. RB6PN23 isolated from peat swamp forest in Thailand.</title>
        <authorList>
            <person name="Klaysubun C."/>
            <person name="Duangmal K."/>
        </authorList>
    </citation>
    <scope>NUCLEOTIDE SEQUENCE [LARGE SCALE GENOMIC DNA]</scope>
    <source>
        <strain evidence="1 2">RB6PN23</strain>
    </source>
</reference>
<dbReference type="Proteomes" id="UP001216579">
    <property type="component" value="Unassembled WGS sequence"/>
</dbReference>
<evidence type="ECO:0000313" key="2">
    <source>
        <dbReference type="Proteomes" id="UP001216579"/>
    </source>
</evidence>
<dbReference type="EMBL" id="JARJBC010000021">
    <property type="protein sequence ID" value="MDF3292914.1"/>
    <property type="molecule type" value="Genomic_DNA"/>
</dbReference>
<evidence type="ECO:0008006" key="3">
    <source>
        <dbReference type="Google" id="ProtNLM"/>
    </source>
</evidence>
<protein>
    <recommendedName>
        <fullName evidence="3">Secreted protein</fullName>
    </recommendedName>
</protein>
<dbReference type="PROSITE" id="PS51257">
    <property type="entry name" value="PROKAR_LIPOPROTEIN"/>
    <property type="match status" value="1"/>
</dbReference>
<accession>A0ABT5ZTS4</accession>
<gene>
    <name evidence="1" type="ORF">P3G67_27570</name>
</gene>
<proteinExistence type="predicted"/>
<keyword evidence="2" id="KW-1185">Reference proteome</keyword>
<comment type="caution">
    <text evidence="1">The sequence shown here is derived from an EMBL/GenBank/DDBJ whole genome shotgun (WGS) entry which is preliminary data.</text>
</comment>
<sequence>MRTALTATATAALALALLTGCGGQSGKHDCASVAEAVNGNVKDLRAAVAKGTGNPRDAATALRKLQLNLDQLTSGGNSSATSKAVADLSLAASNAKNSLDKGEPVDLRPVTTAAGALTSSCGKG</sequence>
<dbReference type="RefSeq" id="WP_276095912.1">
    <property type="nucleotide sequence ID" value="NZ_JARJBC010000021.1"/>
</dbReference>